<protein>
    <submittedName>
        <fullName evidence="6">2-dehydro-3-deoxy-6-phosphogalactonate aldolase</fullName>
        <ecNumber evidence="6">4.1.2.21</ecNumber>
    </submittedName>
</protein>
<evidence type="ECO:0000256" key="1">
    <source>
        <dbReference type="ARBA" id="ARBA00004761"/>
    </source>
</evidence>
<dbReference type="Pfam" id="PF01081">
    <property type="entry name" value="Aldolase"/>
    <property type="match status" value="1"/>
</dbReference>
<dbReference type="AlphaFoldDB" id="A0AAU7JGI8"/>
<organism evidence="6">
    <name type="scientific">Alsobacter sp. KACC 23698</name>
    <dbReference type="NCBI Taxonomy" id="3149229"/>
    <lineage>
        <taxon>Bacteria</taxon>
        <taxon>Pseudomonadati</taxon>
        <taxon>Pseudomonadota</taxon>
        <taxon>Alphaproteobacteria</taxon>
        <taxon>Hyphomicrobiales</taxon>
        <taxon>Alsobacteraceae</taxon>
        <taxon>Alsobacter</taxon>
    </lineage>
</organism>
<keyword evidence="5" id="KW-0119">Carbohydrate metabolism</keyword>
<dbReference type="EC" id="4.1.2.21" evidence="6"/>
<dbReference type="InterPro" id="IPR000887">
    <property type="entry name" value="Aldlse_KDPG_KHG"/>
</dbReference>
<dbReference type="GO" id="GO:0008674">
    <property type="term" value="F:2-dehydro-3-deoxy-6-phosphogalactonate aldolase activity"/>
    <property type="evidence" value="ECO:0007669"/>
    <property type="project" value="UniProtKB-EC"/>
</dbReference>
<evidence type="ECO:0000256" key="3">
    <source>
        <dbReference type="ARBA" id="ARBA00011233"/>
    </source>
</evidence>
<comment type="subunit">
    <text evidence="3">Homotrimer.</text>
</comment>
<keyword evidence="4 6" id="KW-0456">Lyase</keyword>
<accession>A0AAU7JGI8</accession>
<evidence type="ECO:0000313" key="6">
    <source>
        <dbReference type="EMBL" id="XBO39310.1"/>
    </source>
</evidence>
<dbReference type="SUPFAM" id="SSF51569">
    <property type="entry name" value="Aldolase"/>
    <property type="match status" value="1"/>
</dbReference>
<evidence type="ECO:0000256" key="2">
    <source>
        <dbReference type="ARBA" id="ARBA00006906"/>
    </source>
</evidence>
<dbReference type="EMBL" id="CP157484">
    <property type="protein sequence ID" value="XBO39310.1"/>
    <property type="molecule type" value="Genomic_DNA"/>
</dbReference>
<comment type="similarity">
    <text evidence="2">Belongs to the KHG/KDPG aldolase family.</text>
</comment>
<gene>
    <name evidence="6" type="ORF">ABEG18_00550</name>
</gene>
<dbReference type="InterPro" id="IPR013785">
    <property type="entry name" value="Aldolase_TIM"/>
</dbReference>
<dbReference type="RefSeq" id="WP_406856152.1">
    <property type="nucleotide sequence ID" value="NZ_CP157484.1"/>
</dbReference>
<dbReference type="PANTHER" id="PTHR30246">
    <property type="entry name" value="2-KETO-3-DEOXY-6-PHOSPHOGLUCONATE ALDOLASE"/>
    <property type="match status" value="1"/>
</dbReference>
<evidence type="ECO:0000256" key="4">
    <source>
        <dbReference type="ARBA" id="ARBA00023239"/>
    </source>
</evidence>
<dbReference type="CDD" id="cd00452">
    <property type="entry name" value="KDPG_aldolase"/>
    <property type="match status" value="1"/>
</dbReference>
<dbReference type="PANTHER" id="PTHR30246:SF1">
    <property type="entry name" value="2-DEHYDRO-3-DEOXY-6-PHOSPHOGALACTONATE ALDOLASE-RELATED"/>
    <property type="match status" value="1"/>
</dbReference>
<proteinExistence type="inferred from homology"/>
<sequence>MSFRSLFDDAFRRCSLIAILRGLRPDEAVAIGEALVGAGLTILEVPLNSPDPLDSVARLSRALAGRAVVGAGTVYRPSEVDAVAEAGGTLIVSPNANPAVIGRTKELGLVSAPGVMTPTEAVAALDAGADVLKFFPGELIGPAGVKAMGAVLPKGPPLVIVGGVTPETMAAYAGTPADGFGIGSALFKPGLDAAAVAERARAFMAAHAAWRRTAS</sequence>
<dbReference type="NCBIfam" id="NF006600">
    <property type="entry name" value="PRK09140.1"/>
    <property type="match status" value="1"/>
</dbReference>
<evidence type="ECO:0000256" key="5">
    <source>
        <dbReference type="ARBA" id="ARBA00023277"/>
    </source>
</evidence>
<dbReference type="Gene3D" id="3.20.20.70">
    <property type="entry name" value="Aldolase class I"/>
    <property type="match status" value="1"/>
</dbReference>
<comment type="pathway">
    <text evidence="1">Carbohydrate acid metabolism.</text>
</comment>
<reference evidence="6" key="1">
    <citation type="submission" date="2024-05" db="EMBL/GenBank/DDBJ databases">
        <authorList>
            <person name="Kim S."/>
            <person name="Heo J."/>
            <person name="Choi H."/>
            <person name="Choi Y."/>
            <person name="Kwon S.-W."/>
            <person name="Kim Y."/>
        </authorList>
    </citation>
    <scope>NUCLEOTIDE SEQUENCE</scope>
    <source>
        <strain evidence="6">KACC 23698</strain>
    </source>
</reference>
<name>A0AAU7JGI8_9HYPH</name>